<dbReference type="Pfam" id="PF13639">
    <property type="entry name" value="zf-RING_2"/>
    <property type="match status" value="1"/>
</dbReference>
<evidence type="ECO:0000256" key="5">
    <source>
        <dbReference type="ARBA" id="ARBA00022833"/>
    </source>
</evidence>
<comment type="caution">
    <text evidence="12">The sequence shown here is derived from an EMBL/GenBank/DDBJ whole genome shotgun (WGS) entry which is preliminary data.</text>
</comment>
<dbReference type="Proteomes" id="UP001293593">
    <property type="component" value="Unassembled WGS sequence"/>
</dbReference>
<dbReference type="GO" id="GO:0016020">
    <property type="term" value="C:membrane"/>
    <property type="evidence" value="ECO:0007669"/>
    <property type="project" value="UniProtKB-SubCell"/>
</dbReference>
<dbReference type="PANTHER" id="PTHR46539">
    <property type="entry name" value="E3 UBIQUITIN-PROTEIN LIGASE ATL42"/>
    <property type="match status" value="1"/>
</dbReference>
<evidence type="ECO:0000256" key="9">
    <source>
        <dbReference type="PROSITE-ProRule" id="PRU00175"/>
    </source>
</evidence>
<organism evidence="12 13">
    <name type="scientific">Acacia crassicarpa</name>
    <name type="common">northern wattle</name>
    <dbReference type="NCBI Taxonomy" id="499986"/>
    <lineage>
        <taxon>Eukaryota</taxon>
        <taxon>Viridiplantae</taxon>
        <taxon>Streptophyta</taxon>
        <taxon>Embryophyta</taxon>
        <taxon>Tracheophyta</taxon>
        <taxon>Spermatophyta</taxon>
        <taxon>Magnoliopsida</taxon>
        <taxon>eudicotyledons</taxon>
        <taxon>Gunneridae</taxon>
        <taxon>Pentapetalae</taxon>
        <taxon>rosids</taxon>
        <taxon>fabids</taxon>
        <taxon>Fabales</taxon>
        <taxon>Fabaceae</taxon>
        <taxon>Caesalpinioideae</taxon>
        <taxon>mimosoid clade</taxon>
        <taxon>Acacieae</taxon>
        <taxon>Acacia</taxon>
    </lineage>
</organism>
<keyword evidence="4 9" id="KW-0863">Zinc-finger</keyword>
<proteinExistence type="inferred from homology"/>
<name>A0AAE1N344_9FABA</name>
<reference evidence="12" key="1">
    <citation type="submission" date="2023-10" db="EMBL/GenBank/DDBJ databases">
        <title>Chromosome-level genome of the transformable northern wattle, Acacia crassicarpa.</title>
        <authorList>
            <person name="Massaro I."/>
            <person name="Sinha N.R."/>
            <person name="Poethig S."/>
            <person name="Leichty A.R."/>
        </authorList>
    </citation>
    <scope>NUCLEOTIDE SEQUENCE</scope>
    <source>
        <strain evidence="12">Acra3RX</strain>
        <tissue evidence="12">Leaf</tissue>
    </source>
</reference>
<evidence type="ECO:0000259" key="11">
    <source>
        <dbReference type="PROSITE" id="PS50089"/>
    </source>
</evidence>
<evidence type="ECO:0000256" key="3">
    <source>
        <dbReference type="ARBA" id="ARBA00022723"/>
    </source>
</evidence>
<evidence type="ECO:0000256" key="10">
    <source>
        <dbReference type="SAM" id="Phobius"/>
    </source>
</evidence>
<evidence type="ECO:0000256" key="2">
    <source>
        <dbReference type="ARBA" id="ARBA00022692"/>
    </source>
</evidence>
<evidence type="ECO:0000313" key="13">
    <source>
        <dbReference type="Proteomes" id="UP001293593"/>
    </source>
</evidence>
<dbReference type="AlphaFoldDB" id="A0AAE1N344"/>
<keyword evidence="3" id="KW-0479">Metal-binding</keyword>
<dbReference type="InterPro" id="IPR011016">
    <property type="entry name" value="Znf_RING-CH"/>
</dbReference>
<dbReference type="SMART" id="SM00184">
    <property type="entry name" value="RING"/>
    <property type="match status" value="1"/>
</dbReference>
<dbReference type="GO" id="GO:0008270">
    <property type="term" value="F:zinc ion binding"/>
    <property type="evidence" value="ECO:0007669"/>
    <property type="project" value="UniProtKB-KW"/>
</dbReference>
<evidence type="ECO:0000256" key="6">
    <source>
        <dbReference type="ARBA" id="ARBA00022989"/>
    </source>
</evidence>
<keyword evidence="2 10" id="KW-0812">Transmembrane</keyword>
<gene>
    <name evidence="12" type="ORF">QN277_013760</name>
</gene>
<dbReference type="InterPro" id="IPR001841">
    <property type="entry name" value="Znf_RING"/>
</dbReference>
<dbReference type="Gene3D" id="3.30.40.10">
    <property type="entry name" value="Zinc/RING finger domain, C3HC4 (zinc finger)"/>
    <property type="match status" value="1"/>
</dbReference>
<keyword evidence="6 10" id="KW-1133">Transmembrane helix</keyword>
<evidence type="ECO:0000256" key="7">
    <source>
        <dbReference type="ARBA" id="ARBA00023136"/>
    </source>
</evidence>
<dbReference type="SMART" id="SM00744">
    <property type="entry name" value="RINGv"/>
    <property type="match status" value="1"/>
</dbReference>
<evidence type="ECO:0000256" key="8">
    <source>
        <dbReference type="ARBA" id="ARBA00024209"/>
    </source>
</evidence>
<dbReference type="EMBL" id="JAWXYG010000002">
    <property type="protein sequence ID" value="KAK4282375.1"/>
    <property type="molecule type" value="Genomic_DNA"/>
</dbReference>
<comment type="subcellular location">
    <subcellularLocation>
        <location evidence="1">Membrane</location>
    </subcellularLocation>
</comment>
<protein>
    <recommendedName>
        <fullName evidence="11">RING-type domain-containing protein</fullName>
    </recommendedName>
</protein>
<dbReference type="PROSITE" id="PS50089">
    <property type="entry name" value="ZF_RING_2"/>
    <property type="match status" value="1"/>
</dbReference>
<feature type="domain" description="RING-type" evidence="11">
    <location>
        <begin position="74"/>
        <end position="117"/>
    </location>
</feature>
<sequence length="178" mass="20143">MFTFTSLPQNNLLTMAFSKDECVILIFLVAGCISLLFLGYIFWLFNYYRALHDALLNLLPSFTYTSSSSTADVCAICLTEFKEGDTGRLLPNCNHIFHHGCIYEWIKRSNTACPLCREVINPRTTSLHENIEASLGGEGQLENSPNINLPSTIWCPRNTQHVIVLKQVAIEIPEEDKR</sequence>
<keyword evidence="7 10" id="KW-0472">Membrane</keyword>
<keyword evidence="5" id="KW-0862">Zinc</keyword>
<feature type="transmembrane region" description="Helical" evidence="10">
    <location>
        <begin position="23"/>
        <end position="45"/>
    </location>
</feature>
<evidence type="ECO:0000256" key="4">
    <source>
        <dbReference type="ARBA" id="ARBA00022771"/>
    </source>
</evidence>
<dbReference type="SMART" id="SM01197">
    <property type="entry name" value="FANCL_C"/>
    <property type="match status" value="1"/>
</dbReference>
<dbReference type="SUPFAM" id="SSF57850">
    <property type="entry name" value="RING/U-box"/>
    <property type="match status" value="1"/>
</dbReference>
<evidence type="ECO:0000256" key="1">
    <source>
        <dbReference type="ARBA" id="ARBA00004370"/>
    </source>
</evidence>
<evidence type="ECO:0000313" key="12">
    <source>
        <dbReference type="EMBL" id="KAK4282375.1"/>
    </source>
</evidence>
<comment type="similarity">
    <text evidence="8">Belongs to the RING-type zinc finger family. ATL subfamily.</text>
</comment>
<keyword evidence="13" id="KW-1185">Reference proteome</keyword>
<dbReference type="InterPro" id="IPR013083">
    <property type="entry name" value="Znf_RING/FYVE/PHD"/>
</dbReference>
<dbReference type="PANTHER" id="PTHR46539:SF1">
    <property type="entry name" value="E3 UBIQUITIN-PROTEIN LIGASE ATL42"/>
    <property type="match status" value="1"/>
</dbReference>
<accession>A0AAE1N344</accession>